<proteinExistence type="predicted"/>
<organism evidence="1 2">
    <name type="scientific">Candidatus Sulfuritelmatomonas gaucii</name>
    <dbReference type="NCBI Taxonomy" id="2043161"/>
    <lineage>
        <taxon>Bacteria</taxon>
        <taxon>Pseudomonadati</taxon>
        <taxon>Acidobacteriota</taxon>
        <taxon>Terriglobia</taxon>
        <taxon>Terriglobales</taxon>
        <taxon>Acidobacteriaceae</taxon>
        <taxon>Candidatus Sulfuritelmatomonas</taxon>
    </lineage>
</organism>
<gene>
    <name evidence="1" type="ORF">SBA5_720036</name>
</gene>
<accession>A0A2N9M345</accession>
<name>A0A2N9M345_9BACT</name>
<evidence type="ECO:0000313" key="1">
    <source>
        <dbReference type="EMBL" id="SPE29865.1"/>
    </source>
</evidence>
<evidence type="ECO:0000313" key="2">
    <source>
        <dbReference type="Proteomes" id="UP000239735"/>
    </source>
</evidence>
<dbReference type="EMBL" id="OKRB01000133">
    <property type="protein sequence ID" value="SPE29865.1"/>
    <property type="molecule type" value="Genomic_DNA"/>
</dbReference>
<dbReference type="AlphaFoldDB" id="A0A2N9M345"/>
<reference evidence="2" key="1">
    <citation type="submission" date="2018-02" db="EMBL/GenBank/DDBJ databases">
        <authorList>
            <person name="Hausmann B."/>
        </authorList>
    </citation>
    <scope>NUCLEOTIDE SEQUENCE [LARGE SCALE GENOMIC DNA]</scope>
    <source>
        <strain evidence="2">Peat soil MAG SbA5</strain>
    </source>
</reference>
<protein>
    <submittedName>
        <fullName evidence="1">Uncharacterized protein</fullName>
    </submittedName>
</protein>
<dbReference type="Proteomes" id="UP000239735">
    <property type="component" value="Unassembled WGS sequence"/>
</dbReference>
<sequence>MASMTIVPAVLDDCRMTWVRPSKSERRGSLSLSWQLGSPLPTPMYIACLCTIVAVAPEAATEPDSVNWQDPGDGGGITEIGSTFQRIIALYRRKLTEMGEITDAPTAEELKMSPFDRMEFIVLSKNP</sequence>